<dbReference type="SUPFAM" id="SSF54001">
    <property type="entry name" value="Cysteine proteinases"/>
    <property type="match status" value="1"/>
</dbReference>
<gene>
    <name evidence="3" type="ORF">E7512_05605</name>
</gene>
<dbReference type="Proteomes" id="UP000754750">
    <property type="component" value="Unassembled WGS sequence"/>
</dbReference>
<protein>
    <submittedName>
        <fullName evidence="3">Transglutaminase</fullName>
    </submittedName>
</protein>
<organism evidence="3 4">
    <name type="scientific">Faecalispora sporosphaeroides</name>
    <dbReference type="NCBI Taxonomy" id="1549"/>
    <lineage>
        <taxon>Bacteria</taxon>
        <taxon>Bacillati</taxon>
        <taxon>Bacillota</taxon>
        <taxon>Clostridia</taxon>
        <taxon>Eubacteriales</taxon>
        <taxon>Oscillospiraceae</taxon>
        <taxon>Faecalispora</taxon>
    </lineage>
</organism>
<dbReference type="EMBL" id="SVNY01000002">
    <property type="protein sequence ID" value="MBE6833047.1"/>
    <property type="molecule type" value="Genomic_DNA"/>
</dbReference>
<dbReference type="InterPro" id="IPR052557">
    <property type="entry name" value="CAP/Cytokinesis_protein"/>
</dbReference>
<dbReference type="PANTHER" id="PTHR46333">
    <property type="entry name" value="CYTOKINESIS PROTEIN 3"/>
    <property type="match status" value="1"/>
</dbReference>
<evidence type="ECO:0000313" key="3">
    <source>
        <dbReference type="EMBL" id="MBE6833047.1"/>
    </source>
</evidence>
<dbReference type="GO" id="GO:0005737">
    <property type="term" value="C:cytoplasm"/>
    <property type="evidence" value="ECO:0007669"/>
    <property type="project" value="TreeGrafter"/>
</dbReference>
<dbReference type="Pfam" id="PF01841">
    <property type="entry name" value="Transglut_core"/>
    <property type="match status" value="1"/>
</dbReference>
<dbReference type="InterPro" id="IPR002931">
    <property type="entry name" value="Transglutaminase-like"/>
</dbReference>
<reference evidence="3" key="1">
    <citation type="submission" date="2019-04" db="EMBL/GenBank/DDBJ databases">
        <title>Evolution of Biomass-Degrading Anaerobic Consortia Revealed by Metagenomics.</title>
        <authorList>
            <person name="Peng X."/>
        </authorList>
    </citation>
    <scope>NUCLEOTIDE SEQUENCE</scope>
    <source>
        <strain evidence="3">SIG551</strain>
    </source>
</reference>
<evidence type="ECO:0000259" key="2">
    <source>
        <dbReference type="SMART" id="SM00460"/>
    </source>
</evidence>
<proteinExistence type="predicted"/>
<feature type="chain" id="PRO_5038897890" evidence="1">
    <location>
        <begin position="31"/>
        <end position="414"/>
    </location>
</feature>
<comment type="caution">
    <text evidence="3">The sequence shown here is derived from an EMBL/GenBank/DDBJ whole genome shotgun (WGS) entry which is preliminary data.</text>
</comment>
<dbReference type="Gene3D" id="2.60.40.1080">
    <property type="match status" value="1"/>
</dbReference>
<dbReference type="Gene3D" id="3.10.620.30">
    <property type="match status" value="1"/>
</dbReference>
<keyword evidence="1" id="KW-0732">Signal</keyword>
<name>A0A928KQT3_9FIRM</name>
<evidence type="ECO:0000256" key="1">
    <source>
        <dbReference type="SAM" id="SignalP"/>
    </source>
</evidence>
<dbReference type="RefSeq" id="WP_326840162.1">
    <property type="nucleotide sequence ID" value="NZ_SVNY01000002.1"/>
</dbReference>
<feature type="domain" description="Transglutaminase-like" evidence="2">
    <location>
        <begin position="207"/>
        <end position="261"/>
    </location>
</feature>
<dbReference type="InterPro" id="IPR038765">
    <property type="entry name" value="Papain-like_cys_pep_sf"/>
</dbReference>
<feature type="signal peptide" evidence="1">
    <location>
        <begin position="1"/>
        <end position="30"/>
    </location>
</feature>
<dbReference type="AlphaFoldDB" id="A0A928KQT3"/>
<accession>A0A928KQT3</accession>
<evidence type="ECO:0000313" key="4">
    <source>
        <dbReference type="Proteomes" id="UP000754750"/>
    </source>
</evidence>
<sequence>MNALFRVNWKKRICSLLLSLTLMGSMAAVAGAQQTPALHTETVEFPRYLQSVSTQTQSSASVSLLAMEQNAKAAETVISEGLMNGANVLDLRPYQLTKDQLLRILNYSSFTNFPQIASVISYEYTIDNQERVYGLWPKYDAPQQEVAAKTAQIEQAAQAVISSVITPDMTQLQQIVAIHDYLVLNCSYDTGVETNSAPHDSYTAYGALVKRKAVCQGYAAAFQLLMQKLGIPGIVVQSTAMNHAWNMVRFNNEWYHVDVTWDDPVPDRAGVVQTYALLKSDAAMTGGVNQHYSWDSAGYVAVSTQFDNVTDWSQYRMVRTAIARGAELDVASLSGSAGAYSEFIAKPYQKGTQVTVTSSNPAVASVQLVNANDPRGAKYRVVYQGAGSATILVTTSDGGLKTVPVTVKSAALAA</sequence>
<dbReference type="PANTHER" id="PTHR46333:SF2">
    <property type="entry name" value="CYTOKINESIS PROTEIN 3"/>
    <property type="match status" value="1"/>
</dbReference>
<dbReference type="SMART" id="SM00460">
    <property type="entry name" value="TGc"/>
    <property type="match status" value="1"/>
</dbReference>